<evidence type="ECO:0000313" key="4">
    <source>
        <dbReference type="EMBL" id="PIR74525.1"/>
    </source>
</evidence>
<dbReference type="Proteomes" id="UP000230154">
    <property type="component" value="Unassembled WGS sequence"/>
</dbReference>
<dbReference type="Gene3D" id="3.40.1190.20">
    <property type="match status" value="1"/>
</dbReference>
<dbReference type="SUPFAM" id="SSF53613">
    <property type="entry name" value="Ribokinase-like"/>
    <property type="match status" value="1"/>
</dbReference>
<dbReference type="Pfam" id="PF00294">
    <property type="entry name" value="PfkB"/>
    <property type="match status" value="1"/>
</dbReference>
<proteinExistence type="predicted"/>
<accession>A0A2H0TQU6</accession>
<dbReference type="EMBL" id="PFCB01000018">
    <property type="protein sequence ID" value="PIR74525.1"/>
    <property type="molecule type" value="Genomic_DNA"/>
</dbReference>
<keyword evidence="2 4" id="KW-0418">Kinase</keyword>
<dbReference type="InterPro" id="IPR011611">
    <property type="entry name" value="PfkB_dom"/>
</dbReference>
<name>A0A2H0TQU6_9BACT</name>
<evidence type="ECO:0000313" key="5">
    <source>
        <dbReference type="Proteomes" id="UP000230154"/>
    </source>
</evidence>
<dbReference type="InterPro" id="IPR002173">
    <property type="entry name" value="Carboh/pur_kinase_PfkB_CS"/>
</dbReference>
<feature type="domain" description="Carbohydrate kinase PfkB" evidence="3">
    <location>
        <begin position="36"/>
        <end position="292"/>
    </location>
</feature>
<dbReference type="InterPro" id="IPR029056">
    <property type="entry name" value="Ribokinase-like"/>
</dbReference>
<sequence length="316" mass="34826">MKNILVSGSLAYDYIMSFPDSFKHHILPDQIHILNVAFTVEKLQKNLGGCAGNIAYTIKLLGAEPLIVAPIGSDAQEYFLHWEKQGIRTEYIEKIDSVLTASAYITTDKDDNQITAFYPGALMRDENVKIETVRENTALAIISPTNKHTMIAHAKECAEKNIPFCFDPGQQITALSAQELMLLIGQATYVIGNDYEIRLLEEKTGWSTEQMLEHVEFLILTLGENGSTIHTKEEVIQVAACPVLSVEDPTGAGDAYRAGFFTALSAGEPLRACGQAGSVAAAYAVEKYGTQNHAYMPKEFMARYEKTYGTKISLTL</sequence>
<dbReference type="PROSITE" id="PS00583">
    <property type="entry name" value="PFKB_KINASES_1"/>
    <property type="match status" value="1"/>
</dbReference>
<gene>
    <name evidence="4" type="ORF">COU35_02050</name>
</gene>
<evidence type="ECO:0000259" key="3">
    <source>
        <dbReference type="Pfam" id="PF00294"/>
    </source>
</evidence>
<evidence type="ECO:0000256" key="2">
    <source>
        <dbReference type="ARBA" id="ARBA00022777"/>
    </source>
</evidence>
<keyword evidence="1" id="KW-0808">Transferase</keyword>
<organism evidence="4 5">
    <name type="scientific">Candidatus Magasanikbacteria bacterium CG10_big_fil_rev_8_21_14_0_10_47_10</name>
    <dbReference type="NCBI Taxonomy" id="1974652"/>
    <lineage>
        <taxon>Bacteria</taxon>
        <taxon>Candidatus Magasanikiibacteriota</taxon>
    </lineage>
</organism>
<protein>
    <submittedName>
        <fullName evidence="4">Carbohydrate kinase family protein</fullName>
    </submittedName>
</protein>
<evidence type="ECO:0000256" key="1">
    <source>
        <dbReference type="ARBA" id="ARBA00022679"/>
    </source>
</evidence>
<dbReference type="GO" id="GO:0016301">
    <property type="term" value="F:kinase activity"/>
    <property type="evidence" value="ECO:0007669"/>
    <property type="project" value="UniProtKB-KW"/>
</dbReference>
<dbReference type="CDD" id="cd01942">
    <property type="entry name" value="ribokinase_group_A"/>
    <property type="match status" value="1"/>
</dbReference>
<comment type="caution">
    <text evidence="4">The sequence shown here is derived from an EMBL/GenBank/DDBJ whole genome shotgun (WGS) entry which is preliminary data.</text>
</comment>
<dbReference type="PANTHER" id="PTHR10584:SF166">
    <property type="entry name" value="RIBOKINASE"/>
    <property type="match status" value="1"/>
</dbReference>
<dbReference type="PANTHER" id="PTHR10584">
    <property type="entry name" value="SUGAR KINASE"/>
    <property type="match status" value="1"/>
</dbReference>
<dbReference type="AlphaFoldDB" id="A0A2H0TQU6"/>
<reference evidence="5" key="1">
    <citation type="submission" date="2017-09" db="EMBL/GenBank/DDBJ databases">
        <title>Depth-based differentiation of microbial function through sediment-hosted aquifers and enrichment of novel symbionts in the deep terrestrial subsurface.</title>
        <authorList>
            <person name="Probst A.J."/>
            <person name="Ladd B."/>
            <person name="Jarett J.K."/>
            <person name="Geller-Mcgrath D.E."/>
            <person name="Sieber C.M.K."/>
            <person name="Emerson J.B."/>
            <person name="Anantharaman K."/>
            <person name="Thomas B.C."/>
            <person name="Malmstrom R."/>
            <person name="Stieglmeier M."/>
            <person name="Klingl A."/>
            <person name="Woyke T."/>
            <person name="Ryan C.M."/>
            <person name="Banfield J.F."/>
        </authorList>
    </citation>
    <scope>NUCLEOTIDE SEQUENCE [LARGE SCALE GENOMIC DNA]</scope>
</reference>